<name>A0ABR3HYJ2_LOXSC</name>
<dbReference type="Gene3D" id="3.40.50.1820">
    <property type="entry name" value="alpha/beta hydrolase"/>
    <property type="match status" value="3"/>
</dbReference>
<evidence type="ECO:0000259" key="8">
    <source>
        <dbReference type="Pfam" id="PF00135"/>
    </source>
</evidence>
<keyword evidence="7" id="KW-0732">Signal</keyword>
<comment type="caution">
    <text evidence="9">The sequence shown here is derived from an EMBL/GenBank/DDBJ whole genome shotgun (WGS) entry which is preliminary data.</text>
</comment>
<dbReference type="SUPFAM" id="SSF53474">
    <property type="entry name" value="alpha/beta-Hydrolases"/>
    <property type="match status" value="3"/>
</dbReference>
<protein>
    <recommendedName>
        <fullName evidence="8">Carboxylesterase type B domain-containing protein</fullName>
    </recommendedName>
</protein>
<feature type="domain" description="Carboxylesterase type B" evidence="8">
    <location>
        <begin position="33"/>
        <end position="535"/>
    </location>
</feature>
<keyword evidence="4" id="KW-1015">Disulfide bond</keyword>
<dbReference type="InterPro" id="IPR029058">
    <property type="entry name" value="AB_hydrolase_fold"/>
</dbReference>
<evidence type="ECO:0000256" key="3">
    <source>
        <dbReference type="ARBA" id="ARBA00022801"/>
    </source>
</evidence>
<feature type="region of interest" description="Disordered" evidence="6">
    <location>
        <begin position="21"/>
        <end position="41"/>
    </location>
</feature>
<gene>
    <name evidence="9" type="ORF">ABMA27_001457</name>
</gene>
<dbReference type="InterPro" id="IPR002018">
    <property type="entry name" value="CarbesteraseB"/>
</dbReference>
<dbReference type="Pfam" id="PF00135">
    <property type="entry name" value="COesterase"/>
    <property type="match status" value="3"/>
</dbReference>
<proteinExistence type="inferred from homology"/>
<dbReference type="PROSITE" id="PS00122">
    <property type="entry name" value="CARBOXYLESTERASE_B_1"/>
    <property type="match status" value="3"/>
</dbReference>
<feature type="domain" description="Carboxylesterase type B" evidence="8">
    <location>
        <begin position="627"/>
        <end position="1110"/>
    </location>
</feature>
<keyword evidence="5" id="KW-0325">Glycoprotein</keyword>
<reference evidence="9 10" key="1">
    <citation type="submission" date="2024-06" db="EMBL/GenBank/DDBJ databases">
        <title>A chromosome-level genome assembly of beet webworm, Loxostege sticticalis.</title>
        <authorList>
            <person name="Zhang Y."/>
        </authorList>
    </citation>
    <scope>NUCLEOTIDE SEQUENCE [LARGE SCALE GENOMIC DNA]</scope>
    <source>
        <strain evidence="9">AQ026</strain>
        <tissue evidence="9">Whole body</tissue>
    </source>
</reference>
<feature type="domain" description="Carboxylesterase type B" evidence="8">
    <location>
        <begin position="1189"/>
        <end position="1689"/>
    </location>
</feature>
<keyword evidence="3" id="KW-0378">Hydrolase</keyword>
<evidence type="ECO:0000256" key="4">
    <source>
        <dbReference type="ARBA" id="ARBA00023157"/>
    </source>
</evidence>
<accession>A0ABR3HYJ2</accession>
<evidence type="ECO:0000256" key="1">
    <source>
        <dbReference type="ARBA" id="ARBA00005964"/>
    </source>
</evidence>
<evidence type="ECO:0000256" key="5">
    <source>
        <dbReference type="ARBA" id="ARBA00023180"/>
    </source>
</evidence>
<sequence length="1747" mass="193043">MWNPFLVWLCIAGTIIVGSQGEQTSQGEEPSQEKVVQTSQGPIRGYKSPDYNVFQFWNIPYATAPTGVDRYKAPLAPPTWEETFNATNRGIICPQGISNDNLVEQEDCLVATVYAPDTQTPNASLPVLVVVHGGGYLIGHGDEIPPIALVNSQKIVAVTFNYRLGVHGFLCLGTEVAPGNAGMKDQVALLRWVNRNIAAFGGDPGKVTIAGCSAGGSSVDTLMLSDTTTGLFHQIISESGCSLAPFGIQMDPLKNAVDHAALLNFTYTDDITALGEFYASLSTELLTSDTLVSDIIAGNPGYLFFQPCVERDLGQERFLADAPIDILRNGNYTKVPTIYGYADMEYIGGGMIFDSWQNEVQNSFENVLPVDLKFENKTQRNSAANAAKQFYFGGEVTNTSRIEFINYMTDVMFIHPIMRGVSLQIEAGNDQVYLYQYGFVHNNSITLPGDDLPRGASHCEQMETAFKHVGSKEPSQEFLEMADKMGELYLNFILTGNPNRGADSTWPVWKPVNDTDTRTTYYLIRATAEVINTENNQEIVGNFTSRVEFWDQIYLDNDIRRPIPPPEVVNAATINIITNKTNKHKFIFILFHILVSVRCRMWNPLLVWLCFAGTIIVGSQGEEPLQEKVVQTSQGPIRGYKSPNYNVFQFLNIPYATAPTGVDKFKAPLEPPTWEETFNATNRGIICPQLNIDASHVVQEDCLVASVYAPGTQTPNARLPVLVLAHGGGYQAGYGDVWPPMAIVNSQKIVAVTFNYRLGIHGFLCLGTEVAPGNAGMKDHVALLQWVNRNIAAFGGDPGKVTIAGCSAGGSSVDTLMLSDTTSGLFHQIISESGCSLSPFGVQMDPLKNAVDHAALLNFTYTDDINALGEFYASLSSELLTTSSLLPHTIAGRPGYLVFQPCVERDLGHERFLADAPIDILKNGNYTKVPTLYGYADMEGMGSFTFFHLWQSEMQNSFENFLPVDLKFENETQRNLVASAAKQFYFSGEVTKASMIEFIDYTTDIMFIHPILLYLYEYGFFHNNSLTLPGETLPRGAAHCDQMLIAFKDFGTNEPSVELLEMADKMEALYLNFILTGNPNLGADSTWPVWKPVNDTDTRMPSYLIRETAKVINTENNHEIVGNITSRVEFWDRTYLENDIRRPIPPREVVNAATTNIISNKTMWNPFLVWLCIAGTIIVGSQGEEPSQEKVVQTSQGPIRGYKSPDYNVFQFWNIPYATAPTGVDKFKAPLEPPTWEETFNATNRGIICPQMNINPSHVVQEDCLVASVYAPDTQTPNASLPVLVVVHGGGYQAGYGDEMTPVALVNSQKIVAVTFNYRLGIHGFLCLGTEVAPGNAGMKDQVALLQWVKRNIAAFGGDPGKVTIAGCSAGGSSVDTLMLSDTTSGLFHQIISESGCSLAPFGIQMDPLKNAIDHAALLNFTYTDDITALGEFYSSLSIELLTESILPNMMAGNAGYFVFQPCVERDIGQERFLADTPIDILKNGNYTKVPTLYGYADMEGILNLIFFNLWLNDLQNSFENFLPVDLKFENDTQRTSAANAAKQLYFGGEVTNTSLIEFIDYTSDVMFIHPILRAVSLQIAAGNEQVYLYQYGFVHTNSITLPGDDRRGASHCEQMATAFKHVGSDEASEEFLEMADKMEELYLNFILTGNPNLGANSTWPVWKPVNETDRTPYFLIRETAEVITTENNQEIDGNLTSRVEFWDQIYLDNDIRRPIPPPEVVNAATTNIISNKTLFVFTIVVLSFFK</sequence>
<dbReference type="PANTHER" id="PTHR11559">
    <property type="entry name" value="CARBOXYLESTERASE"/>
    <property type="match status" value="1"/>
</dbReference>
<feature type="chain" id="PRO_5046972388" description="Carboxylesterase type B domain-containing protein" evidence="7">
    <location>
        <begin position="22"/>
        <end position="1747"/>
    </location>
</feature>
<evidence type="ECO:0000256" key="7">
    <source>
        <dbReference type="SAM" id="SignalP"/>
    </source>
</evidence>
<comment type="similarity">
    <text evidence="1">Belongs to the type-B carboxylesterase/lipase family.</text>
</comment>
<dbReference type="InterPro" id="IPR019826">
    <property type="entry name" value="Carboxylesterase_B_AS"/>
</dbReference>
<dbReference type="EMBL" id="JBEUOH010000011">
    <property type="protein sequence ID" value="KAL0881631.1"/>
    <property type="molecule type" value="Genomic_DNA"/>
</dbReference>
<evidence type="ECO:0000256" key="2">
    <source>
        <dbReference type="ARBA" id="ARBA00022487"/>
    </source>
</evidence>
<keyword evidence="10" id="KW-1185">Reference proteome</keyword>
<organism evidence="9 10">
    <name type="scientific">Loxostege sticticalis</name>
    <name type="common">Beet webworm moth</name>
    <dbReference type="NCBI Taxonomy" id="481309"/>
    <lineage>
        <taxon>Eukaryota</taxon>
        <taxon>Metazoa</taxon>
        <taxon>Ecdysozoa</taxon>
        <taxon>Arthropoda</taxon>
        <taxon>Hexapoda</taxon>
        <taxon>Insecta</taxon>
        <taxon>Pterygota</taxon>
        <taxon>Neoptera</taxon>
        <taxon>Endopterygota</taxon>
        <taxon>Lepidoptera</taxon>
        <taxon>Glossata</taxon>
        <taxon>Ditrysia</taxon>
        <taxon>Pyraloidea</taxon>
        <taxon>Crambidae</taxon>
        <taxon>Pyraustinae</taxon>
        <taxon>Loxostege</taxon>
    </lineage>
</organism>
<feature type="signal peptide" evidence="7">
    <location>
        <begin position="1"/>
        <end position="21"/>
    </location>
</feature>
<dbReference type="Proteomes" id="UP001549920">
    <property type="component" value="Unassembled WGS sequence"/>
</dbReference>
<evidence type="ECO:0000256" key="6">
    <source>
        <dbReference type="SAM" id="MobiDB-lite"/>
    </source>
</evidence>
<keyword evidence="2" id="KW-0719">Serine esterase</keyword>
<evidence type="ECO:0000313" key="10">
    <source>
        <dbReference type="Proteomes" id="UP001549920"/>
    </source>
</evidence>
<dbReference type="InterPro" id="IPR050309">
    <property type="entry name" value="Type-B_Carboxylest/Lipase"/>
</dbReference>
<evidence type="ECO:0000313" key="9">
    <source>
        <dbReference type="EMBL" id="KAL0881631.1"/>
    </source>
</evidence>